<evidence type="ECO:0000256" key="4">
    <source>
        <dbReference type="ARBA" id="ARBA00023125"/>
    </source>
</evidence>
<dbReference type="EMBL" id="LXFE01000407">
    <property type="protein sequence ID" value="OLL25445.1"/>
    <property type="molecule type" value="Genomic_DNA"/>
</dbReference>
<dbReference type="GO" id="GO:0060261">
    <property type="term" value="P:positive regulation of transcription initiation by RNA polymerase II"/>
    <property type="evidence" value="ECO:0007669"/>
    <property type="project" value="InterPro"/>
</dbReference>
<feature type="region of interest" description="Disordered" evidence="7">
    <location>
        <begin position="1"/>
        <end position="39"/>
    </location>
</feature>
<keyword evidence="4" id="KW-0238">DNA-binding</keyword>
<evidence type="ECO:0000313" key="9">
    <source>
        <dbReference type="EMBL" id="OLL25445.1"/>
    </source>
</evidence>
<dbReference type="GO" id="GO:0003713">
    <property type="term" value="F:transcription coactivator activity"/>
    <property type="evidence" value="ECO:0007669"/>
    <property type="project" value="InterPro"/>
</dbReference>
<dbReference type="Gene3D" id="2.30.31.10">
    <property type="entry name" value="Transcriptional Coactivator Pc4, Chain A"/>
    <property type="match status" value="1"/>
</dbReference>
<keyword evidence="6" id="KW-0539">Nucleus</keyword>
<dbReference type="STRING" id="1198029.A0A1U7LS02"/>
<dbReference type="OrthoDB" id="2505440at2759"/>
<dbReference type="GO" id="GO:0003677">
    <property type="term" value="F:DNA binding"/>
    <property type="evidence" value="ECO:0007669"/>
    <property type="project" value="UniProtKB-KW"/>
</dbReference>
<comment type="subcellular location">
    <subcellularLocation>
        <location evidence="1">Nucleus</location>
    </subcellularLocation>
</comment>
<feature type="compositionally biased region" description="Basic and acidic residues" evidence="7">
    <location>
        <begin position="30"/>
        <end position="39"/>
    </location>
</feature>
<proteinExistence type="inferred from homology"/>
<keyword evidence="10" id="KW-1185">Reference proteome</keyword>
<dbReference type="Proteomes" id="UP000186594">
    <property type="component" value="Unassembled WGS sequence"/>
</dbReference>
<reference evidence="9 10" key="1">
    <citation type="submission" date="2016-04" db="EMBL/GenBank/DDBJ databases">
        <title>Evolutionary innovation and constraint leading to complex multicellularity in the Ascomycota.</title>
        <authorList>
            <person name="Cisse O."/>
            <person name="Nguyen A."/>
            <person name="Hewitt D.A."/>
            <person name="Jedd G."/>
            <person name="Stajich J.E."/>
        </authorList>
    </citation>
    <scope>NUCLEOTIDE SEQUENCE [LARGE SCALE GENOMIC DNA]</scope>
    <source>
        <strain evidence="9 10">DAH-3</strain>
    </source>
</reference>
<dbReference type="AlphaFoldDB" id="A0A1U7LS02"/>
<evidence type="ECO:0000313" key="10">
    <source>
        <dbReference type="Proteomes" id="UP000186594"/>
    </source>
</evidence>
<sequence length="126" mass="14460">MPPRKRAREQESNEEADIFSDQEAATSKPKLGEQKDSDGHSYWEVPAQVLTAKPLTLKQLSRTRRVGVSIFNKKTYVNIREYYQDKKTGKMMPGKKGIMLTIDQWKSICDLKDNIDSAIANIQEKE</sequence>
<feature type="domain" description="Transcriptional coactivator p15 (PC4) C-terminal" evidence="8">
    <location>
        <begin position="59"/>
        <end position="110"/>
    </location>
</feature>
<name>A0A1U7LS02_NEOID</name>
<dbReference type="InterPro" id="IPR009044">
    <property type="entry name" value="ssDNA-bd_transcriptional_reg"/>
</dbReference>
<organism evidence="9 10">
    <name type="scientific">Neolecta irregularis (strain DAH-3)</name>
    <dbReference type="NCBI Taxonomy" id="1198029"/>
    <lineage>
        <taxon>Eukaryota</taxon>
        <taxon>Fungi</taxon>
        <taxon>Dikarya</taxon>
        <taxon>Ascomycota</taxon>
        <taxon>Taphrinomycotina</taxon>
        <taxon>Neolectales</taxon>
        <taxon>Neolectaceae</taxon>
        <taxon>Neolecta</taxon>
    </lineage>
</organism>
<accession>A0A1U7LS02</accession>
<evidence type="ECO:0000256" key="2">
    <source>
        <dbReference type="ARBA" id="ARBA00009001"/>
    </source>
</evidence>
<dbReference type="InterPro" id="IPR045125">
    <property type="entry name" value="Sub1/Tcp4-like"/>
</dbReference>
<dbReference type="OMA" id="EYYEETA"/>
<comment type="similarity">
    <text evidence="2">Belongs to the transcriptional coactivator PC4 family.</text>
</comment>
<dbReference type="GO" id="GO:0005634">
    <property type="term" value="C:nucleus"/>
    <property type="evidence" value="ECO:0007669"/>
    <property type="project" value="UniProtKB-SubCell"/>
</dbReference>
<evidence type="ECO:0000256" key="1">
    <source>
        <dbReference type="ARBA" id="ARBA00004123"/>
    </source>
</evidence>
<dbReference type="InterPro" id="IPR003173">
    <property type="entry name" value="PC4_C"/>
</dbReference>
<dbReference type="PANTHER" id="PTHR13215">
    <property type="entry name" value="RNA POLYMERASE II TRANSCRIPTIONAL COACTIVATOR"/>
    <property type="match status" value="1"/>
</dbReference>
<evidence type="ECO:0000256" key="3">
    <source>
        <dbReference type="ARBA" id="ARBA00023015"/>
    </source>
</evidence>
<comment type="caution">
    <text evidence="9">The sequence shown here is derived from an EMBL/GenBank/DDBJ whole genome shotgun (WGS) entry which is preliminary data.</text>
</comment>
<keyword evidence="5" id="KW-0804">Transcription</keyword>
<protein>
    <submittedName>
        <fullName evidence="9">Putative RNA polymerase II transcriptional coactivator</fullName>
    </submittedName>
</protein>
<evidence type="ECO:0000259" key="8">
    <source>
        <dbReference type="Pfam" id="PF02229"/>
    </source>
</evidence>
<dbReference type="Pfam" id="PF02229">
    <property type="entry name" value="PC4"/>
    <property type="match status" value="1"/>
</dbReference>
<evidence type="ECO:0000256" key="6">
    <source>
        <dbReference type="ARBA" id="ARBA00023242"/>
    </source>
</evidence>
<gene>
    <name evidence="9" type="ORF">NEOLI_003788</name>
</gene>
<keyword evidence="3" id="KW-0805">Transcription regulation</keyword>
<evidence type="ECO:0000256" key="7">
    <source>
        <dbReference type="SAM" id="MobiDB-lite"/>
    </source>
</evidence>
<evidence type="ECO:0000256" key="5">
    <source>
        <dbReference type="ARBA" id="ARBA00023163"/>
    </source>
</evidence>
<dbReference type="SUPFAM" id="SSF54447">
    <property type="entry name" value="ssDNA-binding transcriptional regulator domain"/>
    <property type="match status" value="1"/>
</dbReference>